<dbReference type="EMBL" id="BAABJZ010000004">
    <property type="protein sequence ID" value="GAA4873529.1"/>
    <property type="molecule type" value="Genomic_DNA"/>
</dbReference>
<evidence type="ECO:0008006" key="4">
    <source>
        <dbReference type="Google" id="ProtNLM"/>
    </source>
</evidence>
<gene>
    <name evidence="2" type="ORF">GCM10023333_02990</name>
</gene>
<name>A0ABP9EDW9_9GAMM</name>
<reference evidence="3" key="1">
    <citation type="journal article" date="2019" name="Int. J. Syst. Evol. Microbiol.">
        <title>The Global Catalogue of Microorganisms (GCM) 10K type strain sequencing project: providing services to taxonomists for standard genome sequencing and annotation.</title>
        <authorList>
            <consortium name="The Broad Institute Genomics Platform"/>
            <consortium name="The Broad Institute Genome Sequencing Center for Infectious Disease"/>
            <person name="Wu L."/>
            <person name="Ma J."/>
        </authorList>
    </citation>
    <scope>NUCLEOTIDE SEQUENCE [LARGE SCALE GENOMIC DNA]</scope>
    <source>
        <strain evidence="3">JCM 18401</strain>
    </source>
</reference>
<keyword evidence="3" id="KW-1185">Reference proteome</keyword>
<dbReference type="InterPro" id="IPR047610">
    <property type="entry name" value="ImuA_translesion"/>
</dbReference>
<dbReference type="RefSeq" id="WP_345332605.1">
    <property type="nucleotide sequence ID" value="NZ_BAABJZ010000004.1"/>
</dbReference>
<evidence type="ECO:0000256" key="1">
    <source>
        <dbReference type="ARBA" id="ARBA00022763"/>
    </source>
</evidence>
<proteinExistence type="predicted"/>
<evidence type="ECO:0000313" key="2">
    <source>
        <dbReference type="EMBL" id="GAA4873529.1"/>
    </source>
</evidence>
<dbReference type="Gene3D" id="3.40.50.300">
    <property type="entry name" value="P-loop containing nucleotide triphosphate hydrolases"/>
    <property type="match status" value="1"/>
</dbReference>
<dbReference type="Proteomes" id="UP001499988">
    <property type="component" value="Unassembled WGS sequence"/>
</dbReference>
<dbReference type="InterPro" id="IPR050356">
    <property type="entry name" value="SulA_CellDiv_inhibitor"/>
</dbReference>
<accession>A0ABP9EDW9</accession>
<evidence type="ECO:0000313" key="3">
    <source>
        <dbReference type="Proteomes" id="UP001499988"/>
    </source>
</evidence>
<keyword evidence="1" id="KW-0227">DNA damage</keyword>
<comment type="caution">
    <text evidence="2">The sequence shown here is derived from an EMBL/GenBank/DDBJ whole genome shotgun (WGS) entry which is preliminary data.</text>
</comment>
<dbReference type="NCBIfam" id="NF033429">
    <property type="entry name" value="ImuA_translesion"/>
    <property type="match status" value="1"/>
</dbReference>
<sequence>MTANVSGLLTRSDIWLGRQWQHDNQSISSGFTRLDQHLAGQGWPQHGVVELVGPMQTMGMADDVDAAVSLGLTDLLLPVLAAHQDSERWQLCVAPPAPPHAPAWAAAGVDLARFVWVEAECRKERLWTLEHSLNSGRCSVILAWLDSLSASEARRLQLAAQKGQCLLFLHLPESVLAEHHAVALRLGLVPESQGCTVQLIKQRGGWPQPDLALALPHRPERVPRPGMALPQKSASAAGVVQGPW</sequence>
<dbReference type="PANTHER" id="PTHR35369:SF3">
    <property type="entry name" value="TRANSLESION DNA SYNTHESIS-ASSOCIATED PROTEIN IMUA"/>
    <property type="match status" value="1"/>
</dbReference>
<dbReference type="SUPFAM" id="SSF52540">
    <property type="entry name" value="P-loop containing nucleoside triphosphate hydrolases"/>
    <property type="match status" value="1"/>
</dbReference>
<protein>
    <recommendedName>
        <fullName evidence="4">Translesion DNA synthesis-associated protein ImuA</fullName>
    </recommendedName>
</protein>
<organism evidence="2 3">
    <name type="scientific">Ferrimonas pelagia</name>
    <dbReference type="NCBI Taxonomy" id="1177826"/>
    <lineage>
        <taxon>Bacteria</taxon>
        <taxon>Pseudomonadati</taxon>
        <taxon>Pseudomonadota</taxon>
        <taxon>Gammaproteobacteria</taxon>
        <taxon>Alteromonadales</taxon>
        <taxon>Ferrimonadaceae</taxon>
        <taxon>Ferrimonas</taxon>
    </lineage>
</organism>
<dbReference type="PANTHER" id="PTHR35369">
    <property type="entry name" value="BLR3025 PROTEIN-RELATED"/>
    <property type="match status" value="1"/>
</dbReference>
<dbReference type="InterPro" id="IPR027417">
    <property type="entry name" value="P-loop_NTPase"/>
</dbReference>